<organism evidence="8 9">
    <name type="scientific">Pseudomicrostroma glucosiphilum</name>
    <dbReference type="NCBI Taxonomy" id="1684307"/>
    <lineage>
        <taxon>Eukaryota</taxon>
        <taxon>Fungi</taxon>
        <taxon>Dikarya</taxon>
        <taxon>Basidiomycota</taxon>
        <taxon>Ustilaginomycotina</taxon>
        <taxon>Exobasidiomycetes</taxon>
        <taxon>Microstromatales</taxon>
        <taxon>Microstromatales incertae sedis</taxon>
        <taxon>Pseudomicrostroma</taxon>
    </lineage>
</organism>
<dbReference type="SUPFAM" id="SSF57701">
    <property type="entry name" value="Zn2/Cys6 DNA-binding domain"/>
    <property type="match status" value="1"/>
</dbReference>
<dbReference type="AlphaFoldDB" id="A0A316UD20"/>
<feature type="domain" description="Zn(2)-C6 fungal-type" evidence="7">
    <location>
        <begin position="237"/>
        <end position="270"/>
    </location>
</feature>
<name>A0A316UD20_9BASI</name>
<feature type="region of interest" description="Disordered" evidence="6">
    <location>
        <begin position="1"/>
        <end position="37"/>
    </location>
</feature>
<feature type="region of interest" description="Disordered" evidence="6">
    <location>
        <begin position="276"/>
        <end position="339"/>
    </location>
</feature>
<evidence type="ECO:0000256" key="4">
    <source>
        <dbReference type="ARBA" id="ARBA00023163"/>
    </source>
</evidence>
<dbReference type="PROSITE" id="PS50048">
    <property type="entry name" value="ZN2_CY6_FUNGAL_2"/>
    <property type="match status" value="1"/>
</dbReference>
<dbReference type="CDD" id="cd00067">
    <property type="entry name" value="GAL4"/>
    <property type="match status" value="1"/>
</dbReference>
<evidence type="ECO:0000259" key="7">
    <source>
        <dbReference type="PROSITE" id="PS50048"/>
    </source>
</evidence>
<dbReference type="EMBL" id="KZ819322">
    <property type="protein sequence ID" value="PWN22734.1"/>
    <property type="molecule type" value="Genomic_DNA"/>
</dbReference>
<sequence length="922" mass="100628">MEQDQAGGKSWVSQGQPNLPRSSDHSHRPIESGIAAQNIASSAQGYADGFSGFTRNLQDDQVLPRPASVSSYGGSSSISPHLERGYTPSMLPSSLLPYLPSDLHPSVGGSSSESWPDLYDHIHLQTQAQSLDYGDHSTYLPNINHGYSRIGHADPLATTGPSDAMTRGASQPLVPLISPLIPGEAEGYAGGSPSLNLAGTPQSYAGILAPSPASAKSEARSYESVSVSQARGTRHLACDFCRGRKLKCIIDVPNERCRQCLRRGRTDCIIPTTNTEAEETAMPKSKRRRHAATEDARSGSRRSHLSSSSSSSSTSTFAHLAQEQDQLSAAHAAAREVPNGVQKELKRQQLLQQGSSLPTAASLTDVLLTPGTKRLGRPSEDFHSALQRHGVIGGLEPESVQHVGQVMKGQPPTGVASMNWPFHSNAVTSPGLGPRVVSWGGDWWDRCLSTFGPRPQSVRIVEGLLQQFVVKHATLMSFFHKETFLDAMRRPEKRRSLHPAVVFAALAAAVCDLKVPRREEPFTADITAADTSAQRLAHTLRRISNEYIDVALLNGNGADDRLAQAASTLLLTETTASGSQRLLNIVDNIVRGLESRLPACAFKDPQKADVPDPSHPDYFRVPEGQVTRDSEVSLELLLRICKTQISHFVRQVLAKPDEDITSNQLPMFISTLRPFYIWEPSSLSKEDLPDSFFRSVQFTRMSSLLAKTLARLIRLDAASFSVNDPASYGEVLALHKDLAILETGLRWLGGQQDQDAAAILPVQAQQIFVKIHVFIRVSLYRKTGIWHIVEDADGALPPSLVWWMSMFTQTIRDLRSDADSCFASIFFELKSSTAEIEAALRQVKVAVQILEVLSYPHEDIEQLLLESLDTLQMQVTLRPGCVTPDGVPLLNILDDVQGAFRAFSQRKTNLLLSSNGLVPAPS</sequence>
<proteinExistence type="predicted"/>
<dbReference type="InterPro" id="IPR050815">
    <property type="entry name" value="TF_fung"/>
</dbReference>
<feature type="compositionally biased region" description="Low complexity" evidence="6">
    <location>
        <begin position="68"/>
        <end position="79"/>
    </location>
</feature>
<dbReference type="Gene3D" id="4.10.240.10">
    <property type="entry name" value="Zn(2)-C6 fungal-type DNA-binding domain"/>
    <property type="match status" value="1"/>
</dbReference>
<evidence type="ECO:0000256" key="5">
    <source>
        <dbReference type="ARBA" id="ARBA00023242"/>
    </source>
</evidence>
<dbReference type="PANTHER" id="PTHR47338:SF5">
    <property type="entry name" value="ZN(II)2CYS6 TRANSCRIPTION FACTOR (EUROFUNG)"/>
    <property type="match status" value="1"/>
</dbReference>
<evidence type="ECO:0000256" key="2">
    <source>
        <dbReference type="ARBA" id="ARBA00022723"/>
    </source>
</evidence>
<dbReference type="PANTHER" id="PTHR47338">
    <property type="entry name" value="ZN(II)2CYS6 TRANSCRIPTION FACTOR (EUROFUNG)-RELATED"/>
    <property type="match status" value="1"/>
</dbReference>
<dbReference type="InterPro" id="IPR036864">
    <property type="entry name" value="Zn2-C6_fun-type_DNA-bd_sf"/>
</dbReference>
<feature type="compositionally biased region" description="Polar residues" evidence="6">
    <location>
        <begin position="11"/>
        <end position="21"/>
    </location>
</feature>
<dbReference type="InterPro" id="IPR001138">
    <property type="entry name" value="Zn2Cys6_DnaBD"/>
</dbReference>
<dbReference type="Proteomes" id="UP000245942">
    <property type="component" value="Unassembled WGS sequence"/>
</dbReference>
<dbReference type="GeneID" id="37017392"/>
<dbReference type="GO" id="GO:0008270">
    <property type="term" value="F:zinc ion binding"/>
    <property type="evidence" value="ECO:0007669"/>
    <property type="project" value="InterPro"/>
</dbReference>
<feature type="region of interest" description="Disordered" evidence="6">
    <location>
        <begin position="64"/>
        <end position="85"/>
    </location>
</feature>
<keyword evidence="5" id="KW-0539">Nucleus</keyword>
<dbReference type="OrthoDB" id="39175at2759"/>
<dbReference type="SMART" id="SM00066">
    <property type="entry name" value="GAL4"/>
    <property type="match status" value="1"/>
</dbReference>
<evidence type="ECO:0000256" key="3">
    <source>
        <dbReference type="ARBA" id="ARBA00023015"/>
    </source>
</evidence>
<evidence type="ECO:0000313" key="9">
    <source>
        <dbReference type="Proteomes" id="UP000245942"/>
    </source>
</evidence>
<accession>A0A316UD20</accession>
<keyword evidence="9" id="KW-1185">Reference proteome</keyword>
<keyword evidence="2" id="KW-0479">Metal-binding</keyword>
<gene>
    <name evidence="8" type="ORF">BCV69DRAFT_95726</name>
</gene>
<keyword evidence="4" id="KW-0804">Transcription</keyword>
<dbReference type="STRING" id="1684307.A0A316UD20"/>
<dbReference type="Pfam" id="PF00172">
    <property type="entry name" value="Zn_clus"/>
    <property type="match status" value="1"/>
</dbReference>
<comment type="subcellular location">
    <subcellularLocation>
        <location evidence="1">Nucleus</location>
    </subcellularLocation>
</comment>
<evidence type="ECO:0000313" key="8">
    <source>
        <dbReference type="EMBL" id="PWN22734.1"/>
    </source>
</evidence>
<dbReference type="RefSeq" id="XP_025349894.1">
    <property type="nucleotide sequence ID" value="XM_025495658.1"/>
</dbReference>
<protein>
    <recommendedName>
        <fullName evidence="7">Zn(2)-C6 fungal-type domain-containing protein</fullName>
    </recommendedName>
</protein>
<feature type="compositionally biased region" description="Low complexity" evidence="6">
    <location>
        <begin position="305"/>
        <end position="315"/>
    </location>
</feature>
<evidence type="ECO:0000256" key="6">
    <source>
        <dbReference type="SAM" id="MobiDB-lite"/>
    </source>
</evidence>
<dbReference type="PROSITE" id="PS00463">
    <property type="entry name" value="ZN2_CY6_FUNGAL_1"/>
    <property type="match status" value="1"/>
</dbReference>
<dbReference type="GO" id="GO:0000981">
    <property type="term" value="F:DNA-binding transcription factor activity, RNA polymerase II-specific"/>
    <property type="evidence" value="ECO:0007669"/>
    <property type="project" value="InterPro"/>
</dbReference>
<keyword evidence="3" id="KW-0805">Transcription regulation</keyword>
<dbReference type="GO" id="GO:0005634">
    <property type="term" value="C:nucleus"/>
    <property type="evidence" value="ECO:0007669"/>
    <property type="project" value="UniProtKB-SubCell"/>
</dbReference>
<evidence type="ECO:0000256" key="1">
    <source>
        <dbReference type="ARBA" id="ARBA00004123"/>
    </source>
</evidence>
<reference evidence="8 9" key="1">
    <citation type="journal article" date="2018" name="Mol. Biol. Evol.">
        <title>Broad Genomic Sampling Reveals a Smut Pathogenic Ancestry of the Fungal Clade Ustilaginomycotina.</title>
        <authorList>
            <person name="Kijpornyongpan T."/>
            <person name="Mondo S.J."/>
            <person name="Barry K."/>
            <person name="Sandor L."/>
            <person name="Lee J."/>
            <person name="Lipzen A."/>
            <person name="Pangilinan J."/>
            <person name="LaButti K."/>
            <person name="Hainaut M."/>
            <person name="Henrissat B."/>
            <person name="Grigoriev I.V."/>
            <person name="Spatafora J.W."/>
            <person name="Aime M.C."/>
        </authorList>
    </citation>
    <scope>NUCLEOTIDE SEQUENCE [LARGE SCALE GENOMIC DNA]</scope>
    <source>
        <strain evidence="8 9">MCA 4718</strain>
    </source>
</reference>